<evidence type="ECO:0000313" key="3">
    <source>
        <dbReference type="Proteomes" id="UP000192247"/>
    </source>
</evidence>
<protein>
    <submittedName>
        <fullName evidence="2">Uncharacterized protein</fullName>
    </submittedName>
</protein>
<dbReference type="AlphaFoldDB" id="A0A1V9XK68"/>
<name>A0A1V9XK68_9ACAR</name>
<dbReference type="InParanoid" id="A0A1V9XK68"/>
<proteinExistence type="predicted"/>
<comment type="caution">
    <text evidence="2">The sequence shown here is derived from an EMBL/GenBank/DDBJ whole genome shotgun (WGS) entry which is preliminary data.</text>
</comment>
<evidence type="ECO:0000256" key="1">
    <source>
        <dbReference type="SAM" id="MobiDB-lite"/>
    </source>
</evidence>
<accession>A0A1V9XK68</accession>
<feature type="compositionally biased region" description="Low complexity" evidence="1">
    <location>
        <begin position="706"/>
        <end position="719"/>
    </location>
</feature>
<gene>
    <name evidence="2" type="ORF">BIW11_09419</name>
</gene>
<feature type="region of interest" description="Disordered" evidence="1">
    <location>
        <begin position="772"/>
        <end position="850"/>
    </location>
</feature>
<dbReference type="Proteomes" id="UP000192247">
    <property type="component" value="Unassembled WGS sequence"/>
</dbReference>
<reference evidence="2 3" key="1">
    <citation type="journal article" date="2017" name="Gigascience">
        <title>Draft genome of the honey bee ectoparasitic mite, Tropilaelaps mercedesae, is shaped by the parasitic life history.</title>
        <authorList>
            <person name="Dong X."/>
            <person name="Armstrong S.D."/>
            <person name="Xia D."/>
            <person name="Makepeace B.L."/>
            <person name="Darby A.C."/>
            <person name="Kadowaki T."/>
        </authorList>
    </citation>
    <scope>NUCLEOTIDE SEQUENCE [LARGE SCALE GENOMIC DNA]</scope>
    <source>
        <strain evidence="2">Wuxi-XJTLU</strain>
    </source>
</reference>
<keyword evidence="3" id="KW-1185">Reference proteome</keyword>
<organism evidence="2 3">
    <name type="scientific">Tropilaelaps mercedesae</name>
    <dbReference type="NCBI Taxonomy" id="418985"/>
    <lineage>
        <taxon>Eukaryota</taxon>
        <taxon>Metazoa</taxon>
        <taxon>Ecdysozoa</taxon>
        <taxon>Arthropoda</taxon>
        <taxon>Chelicerata</taxon>
        <taxon>Arachnida</taxon>
        <taxon>Acari</taxon>
        <taxon>Parasitiformes</taxon>
        <taxon>Mesostigmata</taxon>
        <taxon>Gamasina</taxon>
        <taxon>Dermanyssoidea</taxon>
        <taxon>Laelapidae</taxon>
        <taxon>Tropilaelaps</taxon>
    </lineage>
</organism>
<evidence type="ECO:0000313" key="2">
    <source>
        <dbReference type="EMBL" id="OQR73934.1"/>
    </source>
</evidence>
<sequence>MWSVIVRRATLCVLYVLLAYCDVTVLSQKLHMYDSLYKSHGSGSFMAKSRELFHNSLRLPIMHQPSIVDSTRASDNTIYVHGVTHQERKALDMMENKGHPQGKSSASRRIENNDKQGAASELKGQYGHYRVRPGGPPHFPPWSMAETDLRLFTVSTVEPRIISPFSYIKTTLKPRLDSWRQLFTTIAPQRTTVRAVHEISLPLGKTIVQTGLRPQNPCCHNDTDGEAPMEASQKRERIRYYHSFSKERGYVPHRAMKLTNTAITQRPQSTWINRLVMKSSSRFYNTAPRFGLRQSYNVVGDTSYASERNIWTTPQPYVQTTTWVPQTTKDRIYEVQLRTNRTTAQWNVSKLFNEAPRYAHETSRLGFGDSHGREFWERGTSDPTTTKRFSIGSINGYDYYDEHEVRQNRTRVFPLGPRMNTNTSNVSWSLYESERPQSESNVQETMDEIWNRNLLKQATTTQTPTHRKYTYPLGPKTNDEDDDFKKWKFSVEQTVQRLQRPSGRRRTSSYQALSRVSPILEHNISPLIKVSGVEEQDWKYVHETNQDELLSHRKPRGSWRRGEVELNSVTLNSSIDELRFFRSRHTTTTTTSTIPSAPLYQATSTISGPLVSITRPYVPRKHASTQFRRPTSRSYYGSNGIAVIKPRYRHHVYYTPTATTGIASDTLVSDPRAVETIATEQSVSIGSLTTKRMAHPIAGPDPHIRTYTTTPSTLSPSTTHFYSSRNDWSRATTYVTAHVHQISTTTRRPVYTDGISFEQRLANALLLLKERNNRKEKKHQRERPQGFGKQSNSERNEENLLDAKQTGRQTNWPTKNRGFDTGLNLGNTGHKQKSVYEIEGSGSWDRLVAE</sequence>
<dbReference type="EMBL" id="MNPL01009016">
    <property type="protein sequence ID" value="OQR73934.1"/>
    <property type="molecule type" value="Genomic_DNA"/>
</dbReference>
<dbReference type="OrthoDB" id="10565117at2759"/>
<feature type="region of interest" description="Disordered" evidence="1">
    <location>
        <begin position="697"/>
        <end position="719"/>
    </location>
</feature>
<feature type="region of interest" description="Disordered" evidence="1">
    <location>
        <begin position="95"/>
        <end position="117"/>
    </location>
</feature>